<accession>A0AAE3V8J3</accession>
<dbReference type="InterPro" id="IPR050465">
    <property type="entry name" value="UPF0194_transport"/>
</dbReference>
<keyword evidence="4" id="KW-0472">Membrane</keyword>
<dbReference type="InterPro" id="IPR058639">
    <property type="entry name" value="BSH_YknX-like"/>
</dbReference>
<keyword evidence="2 3" id="KW-0175">Coiled coil</keyword>
<dbReference type="Gene3D" id="1.10.287.470">
    <property type="entry name" value="Helix hairpin bin"/>
    <property type="match status" value="1"/>
</dbReference>
<keyword evidence="4" id="KW-0812">Transmembrane</keyword>
<dbReference type="Pfam" id="PF25984">
    <property type="entry name" value="BSH_YknX"/>
    <property type="match status" value="1"/>
</dbReference>
<dbReference type="EMBL" id="JAUSTO010000001">
    <property type="protein sequence ID" value="MDQ0151567.1"/>
    <property type="molecule type" value="Genomic_DNA"/>
</dbReference>
<dbReference type="SUPFAM" id="SSF111369">
    <property type="entry name" value="HlyD-like secretion proteins"/>
    <property type="match status" value="1"/>
</dbReference>
<dbReference type="GO" id="GO:0030313">
    <property type="term" value="C:cell envelope"/>
    <property type="evidence" value="ECO:0007669"/>
    <property type="project" value="UniProtKB-SubCell"/>
</dbReference>
<dbReference type="PANTHER" id="PTHR32347:SF14">
    <property type="entry name" value="EFFLUX SYSTEM COMPONENT YKNX-RELATED"/>
    <property type="match status" value="1"/>
</dbReference>
<proteinExistence type="predicted"/>
<reference evidence="6" key="1">
    <citation type="submission" date="2023-07" db="EMBL/GenBank/DDBJ databases">
        <title>Genomic Encyclopedia of Type Strains, Phase IV (KMG-IV): sequencing the most valuable type-strain genomes for metagenomic binning, comparative biology and taxonomic classification.</title>
        <authorList>
            <person name="Goeker M."/>
        </authorList>
    </citation>
    <scope>NUCLEOTIDE SEQUENCE</scope>
    <source>
        <strain evidence="6">DSM 19659</strain>
    </source>
</reference>
<evidence type="ECO:0000313" key="6">
    <source>
        <dbReference type="EMBL" id="MDQ0151567.1"/>
    </source>
</evidence>
<dbReference type="Gene3D" id="2.40.420.20">
    <property type="match status" value="1"/>
</dbReference>
<feature type="transmembrane region" description="Helical" evidence="4">
    <location>
        <begin position="38"/>
        <end position="58"/>
    </location>
</feature>
<comment type="subcellular location">
    <subcellularLocation>
        <location evidence="1">Cell envelope</location>
    </subcellularLocation>
</comment>
<sequence length="455" mass="48498">MEQNEEQIIDAEIQKLMQGGEHTAEKIGKKRKFRGKSLLLAVAVIAVLFILSLVMRMLSGKGGGGLAVSTAELTRGEVQEKLKVSGPVSGTNSADVMSDIHAEVRDILVREGDHVEKGQVLAYLNSRSAEQALELAEHQLALAKANQAEAAKNTGADYAKAQQALQSAETEHARKLALFQTGAVSAAELEAAEAALQNARATMQTFTVKKGKVQINDSYSIQIQIAEKELEKAQDRLAETTVLSPIAGTVTRVNTKPGQFVDRLEEHKPLFTIENLDELELEIRISEYSIGKVSVGQKAMISASIMGDRQAEGEVLSISPTGEMKGNGSTERVIPTKIRVDSRESGLISGITARAEILLDEAKDVFVVPLSALVQTPEGGSALAFVEGGTVFLSPVRTGVESDIAVEVSPLDAADPHFAEGRHFILTPGEEIAEGVAVRESLLKMTASDAAAGAK</sequence>
<keyword evidence="7" id="KW-1185">Reference proteome</keyword>
<evidence type="ECO:0000256" key="3">
    <source>
        <dbReference type="SAM" id="Coils"/>
    </source>
</evidence>
<evidence type="ECO:0000313" key="7">
    <source>
        <dbReference type="Proteomes" id="UP001241537"/>
    </source>
</evidence>
<evidence type="ECO:0000259" key="5">
    <source>
        <dbReference type="Pfam" id="PF25984"/>
    </source>
</evidence>
<organism evidence="6 7">
    <name type="scientific">Moryella indoligenes</name>
    <dbReference type="NCBI Taxonomy" id="371674"/>
    <lineage>
        <taxon>Bacteria</taxon>
        <taxon>Bacillati</taxon>
        <taxon>Bacillota</taxon>
        <taxon>Clostridia</taxon>
        <taxon>Lachnospirales</taxon>
        <taxon>Lachnospiraceae</taxon>
        <taxon>Moryella</taxon>
    </lineage>
</organism>
<dbReference type="Gene3D" id="2.40.50.100">
    <property type="match status" value="1"/>
</dbReference>
<gene>
    <name evidence="6" type="ORF">J2S20_000241</name>
</gene>
<dbReference type="Proteomes" id="UP001241537">
    <property type="component" value="Unassembled WGS sequence"/>
</dbReference>
<keyword evidence="4" id="KW-1133">Transmembrane helix</keyword>
<evidence type="ECO:0000256" key="2">
    <source>
        <dbReference type="ARBA" id="ARBA00023054"/>
    </source>
</evidence>
<dbReference type="AlphaFoldDB" id="A0AAE3V8J3"/>
<dbReference type="PANTHER" id="PTHR32347">
    <property type="entry name" value="EFFLUX SYSTEM COMPONENT YKNX-RELATED"/>
    <property type="match status" value="1"/>
</dbReference>
<evidence type="ECO:0000256" key="4">
    <source>
        <dbReference type="SAM" id="Phobius"/>
    </source>
</evidence>
<name>A0AAE3V8J3_9FIRM</name>
<protein>
    <submittedName>
        <fullName evidence="6">RND family efflux transporter MFP subunit</fullName>
    </submittedName>
</protein>
<evidence type="ECO:0000256" key="1">
    <source>
        <dbReference type="ARBA" id="ARBA00004196"/>
    </source>
</evidence>
<dbReference type="RefSeq" id="WP_106612032.1">
    <property type="nucleotide sequence ID" value="NZ_JAUSTO010000001.1"/>
</dbReference>
<comment type="caution">
    <text evidence="6">The sequence shown here is derived from an EMBL/GenBank/DDBJ whole genome shotgun (WGS) entry which is preliminary data.</text>
</comment>
<feature type="coiled-coil region" evidence="3">
    <location>
        <begin position="126"/>
        <end position="243"/>
    </location>
</feature>
<dbReference type="Gene3D" id="2.40.30.170">
    <property type="match status" value="1"/>
</dbReference>
<feature type="domain" description="YknX-like barrel-sandwich hybrid" evidence="5">
    <location>
        <begin position="103"/>
        <end position="260"/>
    </location>
</feature>